<dbReference type="OrthoDB" id="387154at2157"/>
<dbReference type="EMBL" id="FZMP01000204">
    <property type="protein sequence ID" value="SNQ62051.1"/>
    <property type="molecule type" value="Genomic_DNA"/>
</dbReference>
<evidence type="ECO:0000313" key="4">
    <source>
        <dbReference type="Proteomes" id="UP000218615"/>
    </source>
</evidence>
<keyword evidence="4" id="KW-1185">Reference proteome</keyword>
<evidence type="ECO:0000313" key="3">
    <source>
        <dbReference type="EMBL" id="SNQ62051.1"/>
    </source>
</evidence>
<dbReference type="AlphaFoldDB" id="A0A284VRY7"/>
<dbReference type="Proteomes" id="UP000218615">
    <property type="component" value="Unassembled WGS sequence"/>
</dbReference>
<feature type="coiled-coil region" evidence="1">
    <location>
        <begin position="85"/>
        <end position="115"/>
    </location>
</feature>
<proteinExistence type="predicted"/>
<keyword evidence="1" id="KW-0175">Coiled coil</keyword>
<dbReference type="RefSeq" id="WP_096206671.1">
    <property type="nucleotide sequence ID" value="NZ_FZMP01000204.1"/>
</dbReference>
<protein>
    <recommendedName>
        <fullName evidence="5">Antirestriction protein</fullName>
    </recommendedName>
</protein>
<evidence type="ECO:0008006" key="5">
    <source>
        <dbReference type="Google" id="ProtNLM"/>
    </source>
</evidence>
<evidence type="ECO:0000256" key="1">
    <source>
        <dbReference type="SAM" id="Coils"/>
    </source>
</evidence>
<evidence type="ECO:0000256" key="2">
    <source>
        <dbReference type="SAM" id="MobiDB-lite"/>
    </source>
</evidence>
<accession>A0A284VRY7</accession>
<gene>
    <name evidence="3" type="ORF">MNV_570004</name>
</gene>
<organism evidence="3 4">
    <name type="scientific">Candidatus Methanoperedens nitratireducens</name>
    <dbReference type="NCBI Taxonomy" id="1392998"/>
    <lineage>
        <taxon>Archaea</taxon>
        <taxon>Methanobacteriati</taxon>
        <taxon>Methanobacteriota</taxon>
        <taxon>Stenosarchaea group</taxon>
        <taxon>Methanomicrobia</taxon>
        <taxon>Methanosarcinales</taxon>
        <taxon>ANME-2 cluster</taxon>
        <taxon>Candidatus Methanoperedentaceae</taxon>
        <taxon>Candidatus Methanoperedens</taxon>
    </lineage>
</organism>
<feature type="region of interest" description="Disordered" evidence="2">
    <location>
        <begin position="431"/>
        <end position="456"/>
    </location>
</feature>
<reference evidence="4" key="1">
    <citation type="submission" date="2017-06" db="EMBL/GenBank/DDBJ databases">
        <authorList>
            <person name="Cremers G."/>
        </authorList>
    </citation>
    <scope>NUCLEOTIDE SEQUENCE [LARGE SCALE GENOMIC DNA]</scope>
</reference>
<sequence length="582" mass="66442">MKLDRQIAEQLYDPRRMSVKSQISFISKQLIKKGIDPDTVDLHALIDPELSYRENYKNIMASLAGSGKVGAAEQEIIKNPACEKAKELKQEISEHQKSDQKLQNLKAELKDAKTQCDCNSCAQMGLYDPPAEFTVYDSDIQNNPIIQKAMNQLLDMVKNGRFDVVARAVFKPPAGSRQKPSDSWSFSNRLIMLFNGTEDARGYNQWQEVGRYVKAGSKAFYILAPLTRKAWGQRIEIEHDPITGQDKEVLKKYQYDFIYGFRGIPVFRFEDTEGQPVVIEQIDYQVPADFQPIIRELGLTVNARVFSGDAYGYYSQFRREIAVMTPEIKTLLHEISHAVDDKLHGLRGGQHADQEVIAEFSAGTLGRLLGYDLPVGNIQRYIKSYDPSLVQLLSNLNRVEKVVNWIIERTTAKVVLQERVLYDPALRRRRGQRTLSGPRQRTLAERQGRSQQGRPPKNWFYAMVEGIRKRSDVRNPAAIVASIWRRLSPGKRLEIKRKEEKGASFRYDLPLPEDHATRGTGTVRVVKPFNLAEVQVNVPRAAYDQIRRSRLFQSMKRQDGNVALVKRCKSPQGNVNVFIDRG</sequence>
<name>A0A284VRY7_9EURY</name>